<feature type="region of interest" description="Disordered" evidence="7">
    <location>
        <begin position="667"/>
        <end position="690"/>
    </location>
</feature>
<feature type="compositionally biased region" description="Acidic residues" evidence="7">
    <location>
        <begin position="1812"/>
        <end position="1833"/>
    </location>
</feature>
<feature type="compositionally biased region" description="Polar residues" evidence="7">
    <location>
        <begin position="667"/>
        <end position="685"/>
    </location>
</feature>
<evidence type="ECO:0000256" key="5">
    <source>
        <dbReference type="ARBA" id="ARBA00022989"/>
    </source>
</evidence>
<feature type="compositionally biased region" description="Polar residues" evidence="7">
    <location>
        <begin position="330"/>
        <end position="339"/>
    </location>
</feature>
<dbReference type="SUPFAM" id="SSF90123">
    <property type="entry name" value="ABC transporter transmembrane region"/>
    <property type="match status" value="2"/>
</dbReference>
<gene>
    <name evidence="11" type="ORF">NC653_001822</name>
</gene>
<feature type="region of interest" description="Disordered" evidence="7">
    <location>
        <begin position="1762"/>
        <end position="1784"/>
    </location>
</feature>
<feature type="transmembrane region" description="Helical" evidence="8">
    <location>
        <begin position="1897"/>
        <end position="1917"/>
    </location>
</feature>
<feature type="compositionally biased region" description="Acidic residues" evidence="7">
    <location>
        <begin position="1226"/>
        <end position="1255"/>
    </location>
</feature>
<name>A0AAD6RM37_9ROSI</name>
<evidence type="ECO:0000313" key="12">
    <source>
        <dbReference type="Proteomes" id="UP001164929"/>
    </source>
</evidence>
<feature type="transmembrane region" description="Helical" evidence="8">
    <location>
        <begin position="1854"/>
        <end position="1876"/>
    </location>
</feature>
<dbReference type="InterPro" id="IPR017871">
    <property type="entry name" value="ABC_transporter-like_CS"/>
</dbReference>
<feature type="region of interest" description="Disordered" evidence="7">
    <location>
        <begin position="996"/>
        <end position="1017"/>
    </location>
</feature>
<dbReference type="GO" id="GO:0005524">
    <property type="term" value="F:ATP binding"/>
    <property type="evidence" value="ECO:0007669"/>
    <property type="project" value="UniProtKB-KW"/>
</dbReference>
<feature type="region of interest" description="Disordered" evidence="7">
    <location>
        <begin position="476"/>
        <end position="522"/>
    </location>
</feature>
<feature type="region of interest" description="Disordered" evidence="7">
    <location>
        <begin position="1222"/>
        <end position="1299"/>
    </location>
</feature>
<dbReference type="Proteomes" id="UP001164929">
    <property type="component" value="Chromosome 1"/>
</dbReference>
<feature type="compositionally biased region" description="Polar residues" evidence="7">
    <location>
        <begin position="1085"/>
        <end position="1095"/>
    </location>
</feature>
<dbReference type="InterPro" id="IPR011527">
    <property type="entry name" value="ABC1_TM_dom"/>
</dbReference>
<feature type="compositionally biased region" description="Acidic residues" evidence="7">
    <location>
        <begin position="314"/>
        <end position="323"/>
    </location>
</feature>
<dbReference type="PANTHER" id="PTHR24222:SF84">
    <property type="entry name" value="ABC TRANSPORTER DOMAIN-CONTAINING PROTEIN"/>
    <property type="match status" value="1"/>
</dbReference>
<evidence type="ECO:0000256" key="8">
    <source>
        <dbReference type="SAM" id="Phobius"/>
    </source>
</evidence>
<dbReference type="Pfam" id="PF00005">
    <property type="entry name" value="ABC_tran"/>
    <property type="match status" value="2"/>
</dbReference>
<feature type="compositionally biased region" description="Basic and acidic residues" evidence="7">
    <location>
        <begin position="1433"/>
        <end position="1446"/>
    </location>
</feature>
<feature type="compositionally biased region" description="Basic and acidic residues" evidence="7">
    <location>
        <begin position="385"/>
        <end position="396"/>
    </location>
</feature>
<evidence type="ECO:0008006" key="13">
    <source>
        <dbReference type="Google" id="ProtNLM"/>
    </source>
</evidence>
<feature type="region of interest" description="Disordered" evidence="7">
    <location>
        <begin position="876"/>
        <end position="896"/>
    </location>
</feature>
<feature type="compositionally biased region" description="Polar residues" evidence="7">
    <location>
        <begin position="881"/>
        <end position="890"/>
    </location>
</feature>
<dbReference type="GO" id="GO:0016887">
    <property type="term" value="F:ATP hydrolysis activity"/>
    <property type="evidence" value="ECO:0007669"/>
    <property type="project" value="InterPro"/>
</dbReference>
<dbReference type="PROSITE" id="PS50893">
    <property type="entry name" value="ABC_TRANSPORTER_2"/>
    <property type="match status" value="2"/>
</dbReference>
<dbReference type="GO" id="GO:0005886">
    <property type="term" value="C:plasma membrane"/>
    <property type="evidence" value="ECO:0007669"/>
    <property type="project" value="TreeGrafter"/>
</dbReference>
<reference evidence="11 12" key="1">
    <citation type="journal article" date="2023" name="Mol. Ecol. Resour.">
        <title>Chromosome-level genome assembly of a triploid poplar Populus alba 'Berolinensis'.</title>
        <authorList>
            <person name="Chen S."/>
            <person name="Yu Y."/>
            <person name="Wang X."/>
            <person name="Wang S."/>
            <person name="Zhang T."/>
            <person name="Zhou Y."/>
            <person name="He R."/>
            <person name="Meng N."/>
            <person name="Wang Y."/>
            <person name="Liu W."/>
            <person name="Liu Z."/>
            <person name="Liu J."/>
            <person name="Guo Q."/>
            <person name="Huang H."/>
            <person name="Sederoff R.R."/>
            <person name="Wang G."/>
            <person name="Qu G."/>
            <person name="Chen S."/>
        </authorList>
    </citation>
    <scope>NUCLEOTIDE SEQUENCE [LARGE SCALE GENOMIC DNA]</scope>
    <source>
        <strain evidence="11">SC-2020</strain>
    </source>
</reference>
<dbReference type="InterPro" id="IPR039421">
    <property type="entry name" value="Type_1_exporter"/>
</dbReference>
<evidence type="ECO:0000256" key="7">
    <source>
        <dbReference type="SAM" id="MobiDB-lite"/>
    </source>
</evidence>
<feature type="compositionally biased region" description="Basic and acidic residues" evidence="7">
    <location>
        <begin position="998"/>
        <end position="1009"/>
    </location>
</feature>
<dbReference type="EMBL" id="JAQIZT010000001">
    <property type="protein sequence ID" value="KAJ7011505.1"/>
    <property type="molecule type" value="Genomic_DNA"/>
</dbReference>
<feature type="compositionally biased region" description="Basic and acidic residues" evidence="7">
    <location>
        <begin position="1772"/>
        <end position="1784"/>
    </location>
</feature>
<keyword evidence="5 8" id="KW-1133">Transmembrane helix</keyword>
<feature type="compositionally biased region" description="Basic and acidic residues" evidence="7">
    <location>
        <begin position="1256"/>
        <end position="1273"/>
    </location>
</feature>
<evidence type="ECO:0000256" key="2">
    <source>
        <dbReference type="ARBA" id="ARBA00022692"/>
    </source>
</evidence>
<feature type="compositionally biased region" description="Basic and acidic residues" evidence="7">
    <location>
        <begin position="754"/>
        <end position="766"/>
    </location>
</feature>
<proteinExistence type="predicted"/>
<feature type="compositionally biased region" description="Low complexity" evidence="7">
    <location>
        <begin position="340"/>
        <end position="357"/>
    </location>
</feature>
<feature type="domain" description="ABC transmembrane type-1" evidence="10">
    <location>
        <begin position="1858"/>
        <end position="2116"/>
    </location>
</feature>
<dbReference type="GO" id="GO:0140359">
    <property type="term" value="F:ABC-type transporter activity"/>
    <property type="evidence" value="ECO:0007669"/>
    <property type="project" value="InterPro"/>
</dbReference>
<dbReference type="SUPFAM" id="SSF52540">
    <property type="entry name" value="P-loop containing nucleoside triphosphate hydrolases"/>
    <property type="match status" value="2"/>
</dbReference>
<feature type="region of interest" description="Disordered" evidence="7">
    <location>
        <begin position="829"/>
        <end position="860"/>
    </location>
</feature>
<feature type="region of interest" description="Disordered" evidence="7">
    <location>
        <begin position="1419"/>
        <end position="1461"/>
    </location>
</feature>
<dbReference type="Gene3D" id="3.40.50.300">
    <property type="entry name" value="P-loop containing nucleotide triphosphate hydrolases"/>
    <property type="match status" value="2"/>
</dbReference>
<feature type="region of interest" description="Disordered" evidence="7">
    <location>
        <begin position="743"/>
        <end position="813"/>
    </location>
</feature>
<dbReference type="InterPro" id="IPR036640">
    <property type="entry name" value="ABC1_TM_sf"/>
</dbReference>
<dbReference type="InterPro" id="IPR003439">
    <property type="entry name" value="ABC_transporter-like_ATP-bd"/>
</dbReference>
<feature type="region of interest" description="Disordered" evidence="7">
    <location>
        <begin position="307"/>
        <end position="413"/>
    </location>
</feature>
<evidence type="ECO:0000256" key="6">
    <source>
        <dbReference type="ARBA" id="ARBA00023136"/>
    </source>
</evidence>
<feature type="compositionally biased region" description="Low complexity" evidence="7">
    <location>
        <begin position="1049"/>
        <end position="1078"/>
    </location>
</feature>
<keyword evidence="6 8" id="KW-0472">Membrane</keyword>
<feature type="region of interest" description="Disordered" evidence="7">
    <location>
        <begin position="1049"/>
        <end position="1159"/>
    </location>
</feature>
<feature type="domain" description="ABC transporter" evidence="9">
    <location>
        <begin position="2208"/>
        <end position="2444"/>
    </location>
</feature>
<keyword evidence="3" id="KW-0547">Nucleotide-binding</keyword>
<dbReference type="PROSITE" id="PS50929">
    <property type="entry name" value="ABC_TM1F"/>
    <property type="match status" value="2"/>
</dbReference>
<feature type="transmembrane region" description="Helical" evidence="8">
    <location>
        <begin position="2028"/>
        <end position="2051"/>
    </location>
</feature>
<comment type="caution">
    <text evidence="11">The sequence shown here is derived from an EMBL/GenBank/DDBJ whole genome shotgun (WGS) entry which is preliminary data.</text>
</comment>
<feature type="region of interest" description="Disordered" evidence="7">
    <location>
        <begin position="538"/>
        <end position="559"/>
    </location>
</feature>
<accession>A0AAD6RM37</accession>
<evidence type="ECO:0000313" key="11">
    <source>
        <dbReference type="EMBL" id="KAJ7011505.1"/>
    </source>
</evidence>
<dbReference type="CDD" id="cd03249">
    <property type="entry name" value="ABC_MTABC3_MDL1_MDL2"/>
    <property type="match status" value="1"/>
</dbReference>
<evidence type="ECO:0000259" key="10">
    <source>
        <dbReference type="PROSITE" id="PS50929"/>
    </source>
</evidence>
<dbReference type="PANTHER" id="PTHR24222">
    <property type="entry name" value="ABC TRANSPORTER B FAMILY"/>
    <property type="match status" value="1"/>
</dbReference>
<feature type="transmembrane region" description="Helical" evidence="8">
    <location>
        <begin position="2005"/>
        <end position="2022"/>
    </location>
</feature>
<feature type="compositionally biased region" description="Polar residues" evidence="7">
    <location>
        <begin position="397"/>
        <end position="412"/>
    </location>
</feature>
<dbReference type="InterPro" id="IPR003593">
    <property type="entry name" value="AAA+_ATPase"/>
</dbReference>
<evidence type="ECO:0000256" key="3">
    <source>
        <dbReference type="ARBA" id="ARBA00022741"/>
    </source>
</evidence>
<evidence type="ECO:0000259" key="9">
    <source>
        <dbReference type="PROSITE" id="PS50893"/>
    </source>
</evidence>
<feature type="compositionally biased region" description="Low complexity" evidence="7">
    <location>
        <begin position="487"/>
        <end position="502"/>
    </location>
</feature>
<keyword evidence="4" id="KW-0067">ATP-binding</keyword>
<sequence>MKSNTLLDYAVFELLPNLTRCDLFVSSNGNTEKLVSGPVKPFITHLKVAEEQASQAVQSIKLEVDRRRNAETWFTKGTLERFVCFVSSPEVLEMVNTFDAEMSQLEAARKIYSQGSGDQLSGALGVYVSLILFRFLLNADRDSSPCELSLNLILVLSGFEHGLRTLWFLAYLASEYRNMYAGRDGTGTTAGADATKKELLRAIDVRLAAVREDLATAYANASATGFNLDTVPDLQHFADRFGAHRLKLRCKFFMLYDGLSMGLVLSVELDNLQATSQHRVEDDMETLRRPDLTNPWKPIVGDQVVRSSWGSDMSIDDPTEDESGSYLTRPHQNPFQNKHQQLQASQELQQIETTQTQFHLNQSKSSTCQQPNSSLATQQQTIQNENKEEEKKKEEAVTNSSTSLPSQPSRRLSVQDRINLFENKQKESSGGKPGAVGKSAELRRLSCDVSSATATATEKAVLRRWSGASDMSIDLGNDKKDDNNIDSPLCTPSSSSVSGTKSNVFPVSSDDDKDQKGFNDTESAASLVKLETKSLSGLKDQGDLQTHGGGPARKDKEVNLKGKVNLKDQVGSLAQLRSSAGRGEESGVGDQVVLEKLKGTSGGEERTVGAKAQLSFQEKLRGFPDKVEIVAVKNQVDLQTQIGGFLGRVGNVASGNRTDDIKIRDQSLSQSRSGVSQTHTRSFSGQFEGGFGVKDTELPTKVTDLDLSASQTQQKLFKGEVDQARKEDTEQITEDDLEVSKMKVQKQPFLGPEQFRKLQGRRDESGSIHGSNKPSFPSKKYSESQESIGSQQVPSADQFQRVRQSKGNQELNDELKIKANELEKLFAEHKLRIPGDQSSSARRGKPSEVQSEQAASLPYRKPVAVEISPVQFQEKTVLEPTGSSSDTGKFSTPPRKIVDYQDCGSSLRQSFSEISFSDDSRGKFYERYMQKRDAKLREEWGTKRLEKEAKLKAMQESLERSRAEMKAKFSCSADRQNSLSDTHRCAEKLRSFNFNSSTKREQPVDSIHSEEDEDLSEFPEQIYYGEDRSFNEVSLGGIASRSSQNKKLLLNRNSSSSTPRTTVVPVPRSSSKISNPSSGRRRVQSENPLAQSVPNFSDFRKENTKPLSGVSKAANRLQVRTYARSKSSSEEIPLAKEEKNQRSQSLRKSSAGPIEFKDLPPLSSDVVLAPLKFDKEQTEQIPYDKFSKNVESKPFLRKGNGIGPGSGATVVKLKAMVASETLKNEEFEESAFEAEDSVDEAKEEEDEGLETTEIEDCAKMDNGKPRLSLDSDKMGTSGSENDESLRSISQIDPSSVAELPASVPSTFHAVGSLQDSPGESPVSWNSRMQHPFSYPHETSDIDAYVDSPIGSPASWNSHSLTHTEADVARMRKKWGSAQKPILVANSSHNQSRKDVTKGFKRLLKFGRKSRGAEGLVDWISATTSEGDDDTEDGRDPANRSSEDLRKSRMGFSQGHPSDDGFNESELFNEQVQALHSSIPAPPANFKLRDDHLSGSSIKGFRNMKLPLKCHQGKLCSIDVGPWAHRIAVDGDVLQVPIAETCSATQAPQHSVNSLYDSRSFTQFSLTNTPNRLRQTPSTPFATGNDTSWQDELSWQFQPAGWNDTRSLGAALSPWAASTPSNRHIFQRSANDYYLSRTHGEFRAFTNPYYDQSSYGAVSAGRLELQSYAARNNERSVVRVRDYSSAAYSKSHHGISRPISQAIKGGARRNASPLVDQDELGMIDYDIKDVEKQGELLQTDTNLHGDKDSRWISVSHAYMEDDGVSPLYPSTPHGEHDHHGHELSRSRHDDFLSAYEANQSTTRYYVPGKNPYDDIDQASGYDDEDYDEEEDDSDEAARRQVGLFNLFRYSTKWDMVLVFLGCLGALINGGSLPWYSYFFRDFVNRIAKHSDDNMMKEVERICLLMTGVAALVVVGAYLEITCWRLVGERSAHRIRNLYLSAVLRQDITFYDTKVSTSDIMHGISSDVAQIQEVMGEKVDPTFPFPLLFVWNMCNTYNVITLSMAHFIHHIFTFICGYCVRFLRSWKVSLVVLSVTPLTMFCGIACKAIYVGLATKEEVSYRKAGGVAEQAISSIRTVFSFVAEDNLARKYADLLMKSVPIGAEIGFAKGAGMGVIYLGEGNHVLNSRHQILSACLFADEILISSSHNSESMNYCLDFCDRGLTLSLSYFAQFAQGTVAATRVYEIIDRIPDIDPYSPHGRILSSVGGRIELKGVTFAYPSCPETVILRSLNLVIPSANTLALVGASGGGKSTVFALIQRFYDPINGVVTLDGNDLRTLQVKWLSGQIGMVGQEPVLFATSILENVKMGKENATKKEAINACIAANAHSFISGLPFGYETQVGDRGTQLPGGQKQRIALARAMIKNPRILLLDEPTSALDPESESVVQQAIDKISTGRTTIVIAHRLATVRDANTIAVLDQGSVVEIGDHRQLMENAGAYYALLKLASEAVSKSLLKQEDAAKDMEFSIYEKSVDLRSKNAFETSKSRYLKSMQAENQQEEEMQENAKPRKYQLSEIWGLQRPEIVKLLLGFLLGQQGLRGWAGTELTVRIRDLLFRSILKQEPGWFDFEENSVGVLVSKLSIDCISFRSVLGDRLSVLLMGLSSAAVGLGLSFYLQWRLALLPAALTPFTLGASYLSLIINVGPKLDNSSDAKASTVAAGAISSIRTVTTFSAQDQIVESFDRALAETKKKSVKRSQVLGLTLGFSQGAMYAGLAPDTSMAAPAIAAIFDIIHRKPLIRSDRDRGKKIDRSNLLDIELKMVTFAYPSRPEIFVLRDFCLKVKGGSTVALVGGSGSGKSTVVWLIQRFYDPNQGKVTMGGVDLRDFNVKWLKSQTALVGQEPALFFGSTRENIAFGNPNASRAEIEEAASEAYIHKFICSLPQGYETQVGESGVQVSSGQKQRIAIARAILKRSRVLLLDEVVHWTWNQRRMSKRHQGRSLRGQRLYDPSVSVNLVRTDILPTKLMVYVKVSYKRNKH</sequence>
<evidence type="ECO:0000256" key="1">
    <source>
        <dbReference type="ARBA" id="ARBA00004141"/>
    </source>
</evidence>
<dbReference type="FunFam" id="3.40.50.300:FF:002064">
    <property type="entry name" value="Multidrug resistance protein 1, 2, 3"/>
    <property type="match status" value="1"/>
</dbReference>
<keyword evidence="2 8" id="KW-0812">Transmembrane</keyword>
<organism evidence="11 12">
    <name type="scientific">Populus alba x Populus x berolinensis</name>
    <dbReference type="NCBI Taxonomy" id="444605"/>
    <lineage>
        <taxon>Eukaryota</taxon>
        <taxon>Viridiplantae</taxon>
        <taxon>Streptophyta</taxon>
        <taxon>Embryophyta</taxon>
        <taxon>Tracheophyta</taxon>
        <taxon>Spermatophyta</taxon>
        <taxon>Magnoliopsida</taxon>
        <taxon>eudicotyledons</taxon>
        <taxon>Gunneridae</taxon>
        <taxon>Pentapetalae</taxon>
        <taxon>rosids</taxon>
        <taxon>fabids</taxon>
        <taxon>Malpighiales</taxon>
        <taxon>Salicaceae</taxon>
        <taxon>Saliceae</taxon>
        <taxon>Populus</taxon>
    </lineage>
</organism>
<feature type="compositionally biased region" description="Basic and acidic residues" evidence="7">
    <location>
        <begin position="1127"/>
        <end position="1141"/>
    </location>
</feature>
<feature type="domain" description="ABC transporter" evidence="9">
    <location>
        <begin position="2755"/>
        <end position="2971"/>
    </location>
</feature>
<dbReference type="SMART" id="SM00382">
    <property type="entry name" value="AAA"/>
    <property type="match status" value="2"/>
</dbReference>
<dbReference type="Gene3D" id="1.20.1560.10">
    <property type="entry name" value="ABC transporter type 1, transmembrane domain"/>
    <property type="match status" value="3"/>
</dbReference>
<feature type="region of interest" description="Disordered" evidence="7">
    <location>
        <begin position="1802"/>
        <end position="1833"/>
    </location>
</feature>
<evidence type="ECO:0000256" key="4">
    <source>
        <dbReference type="ARBA" id="ARBA00022840"/>
    </source>
</evidence>
<dbReference type="InterPro" id="IPR027417">
    <property type="entry name" value="P-loop_NTPase"/>
</dbReference>
<dbReference type="PROSITE" id="PS00211">
    <property type="entry name" value="ABC_TRANSPORTER_1"/>
    <property type="match status" value="1"/>
</dbReference>
<dbReference type="CDD" id="cd18577">
    <property type="entry name" value="ABC_6TM_Pgp_ABCB1_D1_like"/>
    <property type="match status" value="1"/>
</dbReference>
<feature type="compositionally biased region" description="Polar residues" evidence="7">
    <location>
        <begin position="358"/>
        <end position="383"/>
    </location>
</feature>
<feature type="compositionally biased region" description="Polar residues" evidence="7">
    <location>
        <begin position="784"/>
        <end position="810"/>
    </location>
</feature>
<keyword evidence="12" id="KW-1185">Reference proteome</keyword>
<dbReference type="Pfam" id="PF00664">
    <property type="entry name" value="ABC_membrane"/>
    <property type="match status" value="3"/>
</dbReference>
<protein>
    <recommendedName>
        <fullName evidence="13">ABC transmembrane type-1 domain-containing protein</fullName>
    </recommendedName>
</protein>
<feature type="domain" description="ABC transmembrane type-1" evidence="10">
    <location>
        <begin position="2530"/>
        <end position="2714"/>
    </location>
</feature>
<comment type="subcellular location">
    <subcellularLocation>
        <location evidence="1">Membrane</location>
        <topology evidence="1">Multi-pass membrane protein</topology>
    </subcellularLocation>
</comment>